<organism evidence="2 3">
    <name type="scientific">Lentithecium fluviatile CBS 122367</name>
    <dbReference type="NCBI Taxonomy" id="1168545"/>
    <lineage>
        <taxon>Eukaryota</taxon>
        <taxon>Fungi</taxon>
        <taxon>Dikarya</taxon>
        <taxon>Ascomycota</taxon>
        <taxon>Pezizomycotina</taxon>
        <taxon>Dothideomycetes</taxon>
        <taxon>Pleosporomycetidae</taxon>
        <taxon>Pleosporales</taxon>
        <taxon>Massarineae</taxon>
        <taxon>Lentitheciaceae</taxon>
        <taxon>Lentithecium</taxon>
    </lineage>
</organism>
<protein>
    <submittedName>
        <fullName evidence="2">HET-domain-containing protein</fullName>
    </submittedName>
</protein>
<dbReference type="PANTHER" id="PTHR24148:SF64">
    <property type="entry name" value="HETEROKARYON INCOMPATIBILITY DOMAIN-CONTAINING PROTEIN"/>
    <property type="match status" value="1"/>
</dbReference>
<evidence type="ECO:0000313" key="3">
    <source>
        <dbReference type="Proteomes" id="UP000799291"/>
    </source>
</evidence>
<dbReference type="OrthoDB" id="2157530at2759"/>
<feature type="domain" description="Heterokaryon incompatibility" evidence="1">
    <location>
        <begin position="49"/>
        <end position="222"/>
    </location>
</feature>
<dbReference type="PANTHER" id="PTHR24148">
    <property type="entry name" value="ANKYRIN REPEAT DOMAIN-CONTAINING PROTEIN 39 HOMOLOG-RELATED"/>
    <property type="match status" value="1"/>
</dbReference>
<dbReference type="Pfam" id="PF26639">
    <property type="entry name" value="Het-6_barrel"/>
    <property type="match status" value="1"/>
</dbReference>
<gene>
    <name evidence="2" type="ORF">K458DRAFT_485232</name>
</gene>
<evidence type="ECO:0000259" key="1">
    <source>
        <dbReference type="Pfam" id="PF06985"/>
    </source>
</evidence>
<evidence type="ECO:0000313" key="2">
    <source>
        <dbReference type="EMBL" id="KAF2688105.1"/>
    </source>
</evidence>
<dbReference type="Proteomes" id="UP000799291">
    <property type="component" value="Unassembled WGS sequence"/>
</dbReference>
<dbReference type="InterPro" id="IPR052895">
    <property type="entry name" value="HetReg/Transcr_Mod"/>
</dbReference>
<reference evidence="2" key="1">
    <citation type="journal article" date="2020" name="Stud. Mycol.">
        <title>101 Dothideomycetes genomes: a test case for predicting lifestyles and emergence of pathogens.</title>
        <authorList>
            <person name="Haridas S."/>
            <person name="Albert R."/>
            <person name="Binder M."/>
            <person name="Bloem J."/>
            <person name="Labutti K."/>
            <person name="Salamov A."/>
            <person name="Andreopoulos B."/>
            <person name="Baker S."/>
            <person name="Barry K."/>
            <person name="Bills G."/>
            <person name="Bluhm B."/>
            <person name="Cannon C."/>
            <person name="Castanera R."/>
            <person name="Culley D."/>
            <person name="Daum C."/>
            <person name="Ezra D."/>
            <person name="Gonzalez J."/>
            <person name="Henrissat B."/>
            <person name="Kuo A."/>
            <person name="Liang C."/>
            <person name="Lipzen A."/>
            <person name="Lutzoni F."/>
            <person name="Magnuson J."/>
            <person name="Mondo S."/>
            <person name="Nolan M."/>
            <person name="Ohm R."/>
            <person name="Pangilinan J."/>
            <person name="Park H.-J."/>
            <person name="Ramirez L."/>
            <person name="Alfaro M."/>
            <person name="Sun H."/>
            <person name="Tritt A."/>
            <person name="Yoshinaga Y."/>
            <person name="Zwiers L.-H."/>
            <person name="Turgeon B."/>
            <person name="Goodwin S."/>
            <person name="Spatafora J."/>
            <person name="Crous P."/>
            <person name="Grigoriev I."/>
        </authorList>
    </citation>
    <scope>NUCLEOTIDE SEQUENCE</scope>
    <source>
        <strain evidence="2">CBS 122367</strain>
    </source>
</reference>
<dbReference type="AlphaFoldDB" id="A0A6G1JD65"/>
<name>A0A6G1JD65_9PLEO</name>
<proteinExistence type="predicted"/>
<keyword evidence="3" id="KW-1185">Reference proteome</keyword>
<accession>A0A6G1JD65</accession>
<sequence>MSDAESGHEYQPLDLSKDEIRLLTLHPGRDGDKISCTLSHHNLTDNIEYEALSYTWGDNANLRTIILDGLRFQVTANLETALRHLRYPPLSSLQPHGKGRLRTGNQRKDRVLWIDALCINQSDNVETSQQVAIMAEIYSHASRVPIWLGEETEDVRDAFATIKRALSYFPPESEVEGNPDQRLAHTLTTSHGEFGRLFSFNWIPLGKLLARAWFQRKWVIQEVAHAREALLMCGHQTLPWDSIADLTRRLHSFSMTHDVSANLGNANDQAQIGYQHVIVMRAFRGFQEPDGSPIPALLDLLLLARQFKCTDPRDHIFAIHSFSSERESHEHNFPIDYTQTTEETYRRFAAWSIFGKSSLRLLSVPTDPSQQSELSLPSWVPDFTRLDQVNPLILYEVSPYNATAGTSPIVRLSHNNSILHTSGKAIDRVHILGSTFEDTKLYPGTTLPKISDPNRATRLRRQQLWLLECEDIALGDDMTMSPQRFEEFWRTMLCDAKGLPDIHERATAEYTSYFLQFCEVLHAEPGEKNSNWYKDRLQGTIAVEQSLHAHAGRRRFCATSGGRLGHVPRGTAVGDLICVFYGGSVPYVIRPVDNGFFTFVGECYVHGLMDGEAMEIEGLQEQEFALR</sequence>
<dbReference type="InterPro" id="IPR010730">
    <property type="entry name" value="HET"/>
</dbReference>
<dbReference type="Pfam" id="PF06985">
    <property type="entry name" value="HET"/>
    <property type="match status" value="1"/>
</dbReference>
<dbReference type="EMBL" id="MU005574">
    <property type="protein sequence ID" value="KAF2688105.1"/>
    <property type="molecule type" value="Genomic_DNA"/>
</dbReference>